<dbReference type="Gene3D" id="1.10.287.3610">
    <property type="match status" value="1"/>
</dbReference>
<dbReference type="SMART" id="SM00014">
    <property type="entry name" value="acidPPc"/>
    <property type="match status" value="1"/>
</dbReference>
<feature type="binding site" evidence="18">
    <location>
        <position position="72"/>
    </location>
    <ligand>
        <name>a divalent metal cation</name>
        <dbReference type="ChEBI" id="CHEBI:60240"/>
    </ligand>
</feature>
<evidence type="ECO:0000256" key="7">
    <source>
        <dbReference type="ARBA" id="ARBA00022741"/>
    </source>
</evidence>
<keyword evidence="7 17" id="KW-0547">Nucleotide-binding</keyword>
<evidence type="ECO:0000256" key="3">
    <source>
        <dbReference type="ARBA" id="ARBA00022475"/>
    </source>
</evidence>
<evidence type="ECO:0000313" key="22">
    <source>
        <dbReference type="Proteomes" id="UP000029669"/>
    </source>
</evidence>
<dbReference type="Pfam" id="PF01219">
    <property type="entry name" value="DAGK_prokar"/>
    <property type="match status" value="1"/>
</dbReference>
<evidence type="ECO:0000256" key="11">
    <source>
        <dbReference type="ARBA" id="ARBA00023098"/>
    </source>
</evidence>
<feature type="transmembrane region" description="Helical" evidence="19">
    <location>
        <begin position="29"/>
        <end position="46"/>
    </location>
</feature>
<evidence type="ECO:0000256" key="17">
    <source>
        <dbReference type="PIRSR" id="PIRSR600829-3"/>
    </source>
</evidence>
<dbReference type="RefSeq" id="WP_049686211.1">
    <property type="nucleotide sequence ID" value="NZ_CP009170.1"/>
</dbReference>
<feature type="transmembrane region" description="Helical" evidence="19">
    <location>
        <begin position="92"/>
        <end position="112"/>
    </location>
</feature>
<keyword evidence="22" id="KW-1185">Reference proteome</keyword>
<dbReference type="PANTHER" id="PTHR34299:SF1">
    <property type="entry name" value="DIACYLGLYCEROL KINASE"/>
    <property type="match status" value="1"/>
</dbReference>
<feature type="binding site" evidence="17">
    <location>
        <position position="72"/>
    </location>
    <ligand>
        <name>ATP</name>
        <dbReference type="ChEBI" id="CHEBI:30616"/>
    </ligand>
</feature>
<evidence type="ECO:0000259" key="20">
    <source>
        <dbReference type="SMART" id="SM00014"/>
    </source>
</evidence>
<evidence type="ECO:0000256" key="10">
    <source>
        <dbReference type="ARBA" id="ARBA00022989"/>
    </source>
</evidence>
<dbReference type="Proteomes" id="UP000029669">
    <property type="component" value="Chromosome"/>
</dbReference>
<dbReference type="InterPro" id="IPR000326">
    <property type="entry name" value="PAP2/HPO"/>
</dbReference>
<keyword evidence="18" id="KW-0460">Magnesium</keyword>
<dbReference type="GO" id="GO:0008654">
    <property type="term" value="P:phospholipid biosynthetic process"/>
    <property type="evidence" value="ECO:0007669"/>
    <property type="project" value="UniProtKB-KW"/>
</dbReference>
<evidence type="ECO:0000313" key="21">
    <source>
        <dbReference type="EMBL" id="AIS52183.1"/>
    </source>
</evidence>
<dbReference type="GO" id="GO:0046872">
    <property type="term" value="F:metal ion binding"/>
    <property type="evidence" value="ECO:0007669"/>
    <property type="project" value="UniProtKB-KW"/>
</dbReference>
<evidence type="ECO:0000256" key="5">
    <source>
        <dbReference type="ARBA" id="ARBA00022679"/>
    </source>
</evidence>
<dbReference type="AlphaFoldDB" id="A0A097AQU4"/>
<dbReference type="STRING" id="2325.TKV_c10060"/>
<keyword evidence="12 19" id="KW-0472">Membrane</keyword>
<evidence type="ECO:0000256" key="16">
    <source>
        <dbReference type="PIRSR" id="PIRSR600829-2"/>
    </source>
</evidence>
<keyword evidence="3" id="KW-1003">Cell membrane</keyword>
<feature type="transmembrane region" description="Helical" evidence="19">
    <location>
        <begin position="132"/>
        <end position="149"/>
    </location>
</feature>
<protein>
    <submittedName>
        <fullName evidence="21">Diacylglycerol kinase</fullName>
    </submittedName>
</protein>
<feature type="binding site" evidence="17">
    <location>
        <position position="12"/>
    </location>
    <ligand>
        <name>ATP</name>
        <dbReference type="ChEBI" id="CHEBI:30616"/>
    </ligand>
</feature>
<dbReference type="OrthoDB" id="9789934at2"/>
<dbReference type="CDD" id="cd03383">
    <property type="entry name" value="PAP2_diacylglycerolkinase"/>
    <property type="match status" value="1"/>
</dbReference>
<keyword evidence="14" id="KW-1208">Phospholipid metabolism</keyword>
<dbReference type="GO" id="GO:0005886">
    <property type="term" value="C:plasma membrane"/>
    <property type="evidence" value="ECO:0007669"/>
    <property type="project" value="UniProtKB-SubCell"/>
</dbReference>
<dbReference type="CDD" id="cd14266">
    <property type="entry name" value="UDPK_IM_PAP2_like"/>
    <property type="match status" value="1"/>
</dbReference>
<dbReference type="eggNOG" id="COG0671">
    <property type="taxonomic scope" value="Bacteria"/>
</dbReference>
<evidence type="ECO:0000256" key="15">
    <source>
        <dbReference type="PIRSR" id="PIRSR600829-1"/>
    </source>
</evidence>
<gene>
    <name evidence="21" type="ORF">TKV_c10060</name>
</gene>
<evidence type="ECO:0000256" key="8">
    <source>
        <dbReference type="ARBA" id="ARBA00022777"/>
    </source>
</evidence>
<evidence type="ECO:0000256" key="1">
    <source>
        <dbReference type="ARBA" id="ARBA00004651"/>
    </source>
</evidence>
<accession>A0A097AQU4</accession>
<dbReference type="GO" id="GO:0016301">
    <property type="term" value="F:kinase activity"/>
    <property type="evidence" value="ECO:0007669"/>
    <property type="project" value="UniProtKB-KW"/>
</dbReference>
<feature type="transmembrane region" description="Helical" evidence="19">
    <location>
        <begin position="210"/>
        <end position="231"/>
    </location>
</feature>
<keyword evidence="9 17" id="KW-0067">ATP-binding</keyword>
<keyword evidence="5" id="KW-0808">Transferase</keyword>
<dbReference type="HOGENOM" id="CLU_101368_0_0_9"/>
<comment type="similarity">
    <text evidence="2">Belongs to the bacterial diacylglycerol kinase family.</text>
</comment>
<keyword evidence="13" id="KW-0594">Phospholipid biosynthesis</keyword>
<proteinExistence type="inferred from homology"/>
<evidence type="ECO:0000256" key="4">
    <source>
        <dbReference type="ARBA" id="ARBA00022516"/>
    </source>
</evidence>
<evidence type="ECO:0000256" key="13">
    <source>
        <dbReference type="ARBA" id="ARBA00023209"/>
    </source>
</evidence>
<name>A0A097AQU4_THEKI</name>
<sequence length="232" mass="25673">MRSRNLIDSFNYAIEGILHAFKTQRNMKIHFIIAIFVLAFCLFFNLSRVEFVVILLTISLVLVSEMINTAIETTVDIIVKGYNPLAKIAKNVAAGAVLVSSVNAVIVAYLIFFDRINPWTKIILLRLRESPIHITVISLIVVIFLSIILKVHFGEGTPMRGGMPSAHSAIAFSIATAITFMTANAFIATLGFLLALMVAESRIEGKIHSFSQVLFGAFIGILITVLFFQIIR</sequence>
<evidence type="ECO:0000256" key="18">
    <source>
        <dbReference type="PIRSR" id="PIRSR600829-4"/>
    </source>
</evidence>
<evidence type="ECO:0000256" key="14">
    <source>
        <dbReference type="ARBA" id="ARBA00023264"/>
    </source>
</evidence>
<keyword evidence="10 19" id="KW-1133">Transmembrane helix</keyword>
<keyword evidence="8 21" id="KW-0418">Kinase</keyword>
<organism evidence="21 22">
    <name type="scientific">Thermoanaerobacter kivui</name>
    <name type="common">Acetogenium kivui</name>
    <dbReference type="NCBI Taxonomy" id="2325"/>
    <lineage>
        <taxon>Bacteria</taxon>
        <taxon>Bacillati</taxon>
        <taxon>Bacillota</taxon>
        <taxon>Clostridia</taxon>
        <taxon>Thermoanaerobacterales</taxon>
        <taxon>Thermoanaerobacteraceae</taxon>
        <taxon>Thermoanaerobacter</taxon>
    </lineage>
</organism>
<feature type="transmembrane region" description="Helical" evidence="19">
    <location>
        <begin position="52"/>
        <end position="71"/>
    </location>
</feature>
<feature type="active site" description="Proton acceptor" evidence="15">
    <location>
        <position position="65"/>
    </location>
</feature>
<keyword evidence="18" id="KW-0479">Metal-binding</keyword>
<dbReference type="GO" id="GO:0005524">
    <property type="term" value="F:ATP binding"/>
    <property type="evidence" value="ECO:0007669"/>
    <property type="project" value="UniProtKB-KW"/>
</dbReference>
<keyword evidence="4" id="KW-0444">Lipid biosynthesis</keyword>
<evidence type="ECO:0000256" key="2">
    <source>
        <dbReference type="ARBA" id="ARBA00005967"/>
    </source>
</evidence>
<dbReference type="SUPFAM" id="SSF48317">
    <property type="entry name" value="Acid phosphatase/Vanadium-dependent haloperoxidase"/>
    <property type="match status" value="1"/>
</dbReference>
<dbReference type="InterPro" id="IPR036938">
    <property type="entry name" value="PAP2/HPO_sf"/>
</dbReference>
<evidence type="ECO:0000256" key="12">
    <source>
        <dbReference type="ARBA" id="ARBA00023136"/>
    </source>
</evidence>
<evidence type="ECO:0000256" key="19">
    <source>
        <dbReference type="SAM" id="Phobius"/>
    </source>
</evidence>
<keyword evidence="11" id="KW-0443">Lipid metabolism</keyword>
<dbReference type="InterPro" id="IPR036945">
    <property type="entry name" value="DAGK_sf"/>
</dbReference>
<dbReference type="Pfam" id="PF01569">
    <property type="entry name" value="PAP2"/>
    <property type="match status" value="1"/>
</dbReference>
<comment type="cofactor">
    <cofactor evidence="18">
        <name>Mg(2+)</name>
        <dbReference type="ChEBI" id="CHEBI:18420"/>
    </cofactor>
    <text evidence="18">Mn(2+), Zn(2+), Cd(2+) and Co(2+) support activity to lesser extents.</text>
</comment>
<feature type="domain" description="Phosphatidic acid phosphatase type 2/haloperoxidase" evidence="20">
    <location>
        <begin position="103"/>
        <end position="228"/>
    </location>
</feature>
<evidence type="ECO:0000256" key="9">
    <source>
        <dbReference type="ARBA" id="ARBA00022840"/>
    </source>
</evidence>
<reference evidence="22" key="1">
    <citation type="journal article" date="2015" name="Genome Announc.">
        <title>Whole-Genome Sequences of 80 Environmental and Clinical Isolates of Burkholderia pseudomallei.</title>
        <authorList>
            <person name="Johnson S.L."/>
            <person name="Baker A.L."/>
            <person name="Chain P.S."/>
            <person name="Currie B.J."/>
            <person name="Daligault H.E."/>
            <person name="Davenport K.W."/>
            <person name="Davis C.B."/>
            <person name="Inglis T.J."/>
            <person name="Kaestli M."/>
            <person name="Koren S."/>
            <person name="Mayo M."/>
            <person name="Merritt A.J."/>
            <person name="Price E.P."/>
            <person name="Sarovich D.S."/>
            <person name="Warner J."/>
            <person name="Rosovitz M.J."/>
        </authorList>
    </citation>
    <scope>NUCLEOTIDE SEQUENCE [LARGE SCALE GENOMIC DNA]</scope>
    <source>
        <strain evidence="22">DSM 2030</strain>
    </source>
</reference>
<dbReference type="Gene3D" id="1.20.144.10">
    <property type="entry name" value="Phosphatidic acid phosphatase type 2/haloperoxidase"/>
    <property type="match status" value="1"/>
</dbReference>
<feature type="transmembrane region" description="Helical" evidence="19">
    <location>
        <begin position="170"/>
        <end position="198"/>
    </location>
</feature>
<dbReference type="PROSITE" id="PS01069">
    <property type="entry name" value="DAGK_PROKAR"/>
    <property type="match status" value="1"/>
</dbReference>
<comment type="subcellular location">
    <subcellularLocation>
        <location evidence="1">Cell membrane</location>
        <topology evidence="1">Multi-pass membrane protein</topology>
    </subcellularLocation>
</comment>
<dbReference type="eggNOG" id="COG0818">
    <property type="taxonomic scope" value="Bacteria"/>
</dbReference>
<keyword evidence="6 19" id="KW-0812">Transmembrane</keyword>
<dbReference type="KEGG" id="tki:TKV_c10060"/>
<feature type="binding site" evidence="16">
    <location>
        <position position="65"/>
    </location>
    <ligand>
        <name>substrate</name>
    </ligand>
</feature>
<evidence type="ECO:0000256" key="6">
    <source>
        <dbReference type="ARBA" id="ARBA00022692"/>
    </source>
</evidence>
<dbReference type="InterPro" id="IPR000829">
    <property type="entry name" value="DAGK"/>
</dbReference>
<dbReference type="EMBL" id="CP009170">
    <property type="protein sequence ID" value="AIS52183.1"/>
    <property type="molecule type" value="Genomic_DNA"/>
</dbReference>
<dbReference type="PANTHER" id="PTHR34299">
    <property type="entry name" value="DIACYLGLYCEROL KINASE"/>
    <property type="match status" value="1"/>
</dbReference>